<evidence type="ECO:0000313" key="2">
    <source>
        <dbReference type="EMBL" id="GAA4031070.1"/>
    </source>
</evidence>
<keyword evidence="3" id="KW-1185">Reference proteome</keyword>
<proteinExistence type="predicted"/>
<feature type="coiled-coil region" evidence="1">
    <location>
        <begin position="4"/>
        <end position="48"/>
    </location>
</feature>
<organism evidence="2 3">
    <name type="scientific">Streptomyces plumbiresistens</name>
    <dbReference type="NCBI Taxonomy" id="511811"/>
    <lineage>
        <taxon>Bacteria</taxon>
        <taxon>Bacillati</taxon>
        <taxon>Actinomycetota</taxon>
        <taxon>Actinomycetes</taxon>
        <taxon>Kitasatosporales</taxon>
        <taxon>Streptomycetaceae</taxon>
        <taxon>Streptomyces</taxon>
    </lineage>
</organism>
<protein>
    <recommendedName>
        <fullName evidence="4">SMC-Scp complex subunit ScpB</fullName>
    </recommendedName>
</protein>
<keyword evidence="1" id="KW-0175">Coiled coil</keyword>
<evidence type="ECO:0000313" key="3">
    <source>
        <dbReference type="Proteomes" id="UP001500456"/>
    </source>
</evidence>
<evidence type="ECO:0008006" key="4">
    <source>
        <dbReference type="Google" id="ProtNLM"/>
    </source>
</evidence>
<accession>A0ABP7TTG9</accession>
<comment type="caution">
    <text evidence="2">The sequence shown here is derived from an EMBL/GenBank/DDBJ whole genome shotgun (WGS) entry which is preliminary data.</text>
</comment>
<dbReference type="EMBL" id="BAAAZX010000052">
    <property type="protein sequence ID" value="GAA4031070.1"/>
    <property type="molecule type" value="Genomic_DNA"/>
</dbReference>
<dbReference type="RefSeq" id="WP_345571679.1">
    <property type="nucleotide sequence ID" value="NZ_BAAAZX010000052.1"/>
</dbReference>
<name>A0ABP7TTG9_9ACTN</name>
<evidence type="ECO:0000256" key="1">
    <source>
        <dbReference type="SAM" id="Coils"/>
    </source>
</evidence>
<dbReference type="Proteomes" id="UP001500456">
    <property type="component" value="Unassembled WGS sequence"/>
</dbReference>
<gene>
    <name evidence="2" type="ORF">GCM10022232_91260</name>
</gene>
<reference evidence="3" key="1">
    <citation type="journal article" date="2019" name="Int. J. Syst. Evol. Microbiol.">
        <title>The Global Catalogue of Microorganisms (GCM) 10K type strain sequencing project: providing services to taxonomists for standard genome sequencing and annotation.</title>
        <authorList>
            <consortium name="The Broad Institute Genomics Platform"/>
            <consortium name="The Broad Institute Genome Sequencing Center for Infectious Disease"/>
            <person name="Wu L."/>
            <person name="Ma J."/>
        </authorList>
    </citation>
    <scope>NUCLEOTIDE SEQUENCE [LARGE SCALE GENOMIC DNA]</scope>
    <source>
        <strain evidence="3">JCM 16924</strain>
    </source>
</reference>
<sequence length="152" mass="16357">MSSLEKIAARRVELDQLAEALAKQLAEVDAEREELAVAERVLRRLYEQEVEAVAEEADAGAPQRVQVAGRSVLKVPHRSDVPGASALPGDYRRMLGIVKAAGGPVMVKDVGAELGIDASVPGRLEPLRGKLSKLADRGWLHKLSNGTFTIRA</sequence>